<feature type="binding site" evidence="6">
    <location>
        <position position="234"/>
    </location>
    <ligand>
        <name>FAD</name>
        <dbReference type="ChEBI" id="CHEBI:57692"/>
    </ligand>
</feature>
<comment type="cofactor">
    <cofactor evidence="8">
        <name>(6R)-5,10-methylene-5,6,7,8-tetrahydrofolate</name>
        <dbReference type="ChEBI" id="CHEBI:15636"/>
    </cofactor>
    <text evidence="8">Binds 1 5,10-methenyltetrahydrofolate (MTHF) per subunit.</text>
</comment>
<dbReference type="Gene3D" id="1.10.579.10">
    <property type="entry name" value="DNA Cyclobutane Dipyrimidine Photolyase, subunit A, domain 3"/>
    <property type="match status" value="1"/>
</dbReference>
<comment type="cofactor">
    <cofactor evidence="6 8">
        <name>FAD</name>
        <dbReference type="ChEBI" id="CHEBI:57692"/>
    </cofactor>
    <text evidence="6 8">Binds 1 FAD per subunit.</text>
</comment>
<evidence type="ECO:0000256" key="6">
    <source>
        <dbReference type="PIRSR" id="PIRSR602081-1"/>
    </source>
</evidence>
<dbReference type="SUPFAM" id="SSF48173">
    <property type="entry name" value="Cryptochrome/photolyase FAD-binding domain"/>
    <property type="match status" value="1"/>
</dbReference>
<evidence type="ECO:0000256" key="7">
    <source>
        <dbReference type="PIRSR" id="PIRSR602081-2"/>
    </source>
</evidence>
<keyword evidence="4 6" id="KW-0274">FAD</keyword>
<dbReference type="Gene3D" id="3.40.50.620">
    <property type="entry name" value="HUPs"/>
    <property type="match status" value="1"/>
</dbReference>
<organism evidence="11 13">
    <name type="scientific">Salegentibacter salarius</name>
    <dbReference type="NCBI Taxonomy" id="435906"/>
    <lineage>
        <taxon>Bacteria</taxon>
        <taxon>Pseudomonadati</taxon>
        <taxon>Bacteroidota</taxon>
        <taxon>Flavobacteriia</taxon>
        <taxon>Flavobacteriales</taxon>
        <taxon>Flavobacteriaceae</taxon>
        <taxon>Salegentibacter</taxon>
    </lineage>
</organism>
<dbReference type="InterPro" id="IPR014729">
    <property type="entry name" value="Rossmann-like_a/b/a_fold"/>
</dbReference>
<dbReference type="PANTHER" id="PTHR11455">
    <property type="entry name" value="CRYPTOCHROME"/>
    <property type="match status" value="1"/>
</dbReference>
<evidence type="ECO:0000259" key="9">
    <source>
        <dbReference type="PROSITE" id="PS51645"/>
    </source>
</evidence>
<feature type="site" description="Electron transfer via tryptophanyl radical" evidence="7">
    <location>
        <position position="371"/>
    </location>
</feature>
<keyword evidence="3 6" id="KW-0285">Flavoprotein</keyword>
<evidence type="ECO:0000313" key="10">
    <source>
        <dbReference type="EMBL" id="OEY73124.1"/>
    </source>
</evidence>
<feature type="binding site" evidence="6">
    <location>
        <begin position="247"/>
        <end position="251"/>
    </location>
    <ligand>
        <name>FAD</name>
        <dbReference type="ChEBI" id="CHEBI:57692"/>
    </ligand>
</feature>
<feature type="site" description="Electron transfer via tryptophanyl radical" evidence="7">
    <location>
        <position position="318"/>
    </location>
</feature>
<keyword evidence="12" id="KW-1185">Reference proteome</keyword>
<dbReference type="InterPro" id="IPR036155">
    <property type="entry name" value="Crypto/Photolyase_N_sf"/>
</dbReference>
<dbReference type="GO" id="GO:0003677">
    <property type="term" value="F:DNA binding"/>
    <property type="evidence" value="ECO:0007669"/>
    <property type="project" value="TreeGrafter"/>
</dbReference>
<comment type="caution">
    <text evidence="11">The sequence shown here is derived from an EMBL/GenBank/DDBJ whole genome shotgun (WGS) entry which is preliminary data.</text>
</comment>
<evidence type="ECO:0000256" key="5">
    <source>
        <dbReference type="ARBA" id="ARBA00022991"/>
    </source>
</evidence>
<keyword evidence="5 8" id="KW-0157">Chromophore</keyword>
<proteinExistence type="inferred from homology"/>
<dbReference type="GO" id="GO:0071949">
    <property type="term" value="F:FAD binding"/>
    <property type="evidence" value="ECO:0007669"/>
    <property type="project" value="TreeGrafter"/>
</dbReference>
<dbReference type="PROSITE" id="PS51645">
    <property type="entry name" value="PHR_CRY_ALPHA_BETA"/>
    <property type="match status" value="1"/>
</dbReference>
<dbReference type="NCBIfam" id="TIGR02765">
    <property type="entry name" value="crypto_DASH"/>
    <property type="match status" value="1"/>
</dbReference>
<feature type="site" description="Electron transfer via tryptophanyl radical" evidence="7">
    <location>
        <position position="394"/>
    </location>
</feature>
<evidence type="ECO:0000256" key="1">
    <source>
        <dbReference type="ARBA" id="ARBA00005862"/>
    </source>
</evidence>
<evidence type="ECO:0000256" key="3">
    <source>
        <dbReference type="ARBA" id="ARBA00022630"/>
    </source>
</evidence>
<dbReference type="InterPro" id="IPR036134">
    <property type="entry name" value="Crypto/Photolyase_FAD-like_sf"/>
</dbReference>
<name>A0A2N0TXD4_9FLAO</name>
<dbReference type="Pfam" id="PF03441">
    <property type="entry name" value="FAD_binding_7"/>
    <property type="match status" value="1"/>
</dbReference>
<reference evidence="11 13" key="1">
    <citation type="submission" date="2015-10" db="EMBL/GenBank/DDBJ databases">
        <title>Draft genome sequence of Salegentibacter salinarum KCTC 12975.</title>
        <authorList>
            <person name="Lin W."/>
            <person name="Zheng Q."/>
        </authorList>
    </citation>
    <scope>NUCLEOTIDE SEQUENCE [LARGE SCALE GENOMIC DNA]</scope>
    <source>
        <strain evidence="11 13">KCTC 12974</strain>
    </source>
</reference>
<dbReference type="AlphaFoldDB" id="A0A2N0TXD4"/>
<dbReference type="InterPro" id="IPR005101">
    <property type="entry name" value="Cryptochr/Photolyase_FAD-bd"/>
</dbReference>
<dbReference type="Proteomes" id="UP000176009">
    <property type="component" value="Unassembled WGS sequence"/>
</dbReference>
<evidence type="ECO:0000313" key="11">
    <source>
        <dbReference type="EMBL" id="PKD19407.1"/>
    </source>
</evidence>
<dbReference type="EMBL" id="LKTR01000015">
    <property type="protein sequence ID" value="PKD19407.1"/>
    <property type="molecule type" value="Genomic_DNA"/>
</dbReference>
<gene>
    <name evidence="11" type="ORF">APR40_10975</name>
    <name evidence="10" type="ORF">BHS39_10995</name>
</gene>
<dbReference type="EMBL" id="MJBR01000011">
    <property type="protein sequence ID" value="OEY73124.1"/>
    <property type="molecule type" value="Genomic_DNA"/>
</dbReference>
<dbReference type="Pfam" id="PF00875">
    <property type="entry name" value="DNA_photolyase"/>
    <property type="match status" value="1"/>
</dbReference>
<evidence type="ECO:0000313" key="12">
    <source>
        <dbReference type="Proteomes" id="UP000176009"/>
    </source>
</evidence>
<dbReference type="InterPro" id="IPR014133">
    <property type="entry name" value="Cry_DASH"/>
</dbReference>
<comment type="similarity">
    <text evidence="1 8">Belongs to the DNA photolyase class-1 family.</text>
</comment>
<evidence type="ECO:0000313" key="13">
    <source>
        <dbReference type="Proteomes" id="UP000232533"/>
    </source>
</evidence>
<dbReference type="GO" id="GO:0000719">
    <property type="term" value="P:photoreactive repair"/>
    <property type="evidence" value="ECO:0007669"/>
    <property type="project" value="TreeGrafter"/>
</dbReference>
<comment type="function">
    <text evidence="8">May have a photoreceptor function.</text>
</comment>
<evidence type="ECO:0000256" key="8">
    <source>
        <dbReference type="RuleBase" id="RU367151"/>
    </source>
</evidence>
<protein>
    <recommendedName>
        <fullName evidence="2 8">Cryptochrome DASH</fullName>
    </recommendedName>
</protein>
<dbReference type="OrthoDB" id="9772484at2"/>
<feature type="domain" description="Photolyase/cryptochrome alpha/beta" evidence="9">
    <location>
        <begin position="2"/>
        <end position="135"/>
    </location>
</feature>
<evidence type="ECO:0000256" key="4">
    <source>
        <dbReference type="ARBA" id="ARBA00022827"/>
    </source>
</evidence>
<keyword evidence="11" id="KW-0456">Lyase</keyword>
<dbReference type="RefSeq" id="WP_070053685.1">
    <property type="nucleotide sequence ID" value="NZ_FVZF01000019.1"/>
</dbReference>
<dbReference type="PANTHER" id="PTHR11455:SF22">
    <property type="entry name" value="CRYPTOCHROME DASH"/>
    <property type="match status" value="1"/>
</dbReference>
<sequence>MSTGLIWFQNNLRIKDNSALAEACKENDQVMAIYFFDPKQFEFTEFGFKKTGKFRAKFLIETITELKENLVSLNIPLFIYQEKTEHYLPQFLQEYNISNVYLQKEWTSEEQKIITKVKEEVSEAIQFKAFYDQFLFHPEDIPYSNFNEVPKVFTEFRKKCEAKVSVRKCSLTPQPLNTENFDLKNNTEIPNLKDLGFEEFAQDSRTAFPFKGGENQAKKRIQQYFWETKNLAKYKQTRNGLIGEAYSSKLSAWLANGSISAKQVYWEVKKFEKEITKNQDTYWLIFELIWRDYFKFISLKHGNKIFKIGGILEKDLEWNKDEKARENWITGETKEPFVNANMKEIAATGFMSNRGRQNVASYWAKELKQDWRIGAAYFESLLIDYDIHSNWGNWMYNSGVGNDPRDRKFNIKRQAERYDPDQKFQELWLKD</sequence>
<dbReference type="SUPFAM" id="SSF52425">
    <property type="entry name" value="Cryptochrome/photolyase, N-terminal domain"/>
    <property type="match status" value="1"/>
</dbReference>
<accession>A0A2N0TXD4</accession>
<dbReference type="Gene3D" id="1.25.40.80">
    <property type="match status" value="1"/>
</dbReference>
<dbReference type="GO" id="GO:0003904">
    <property type="term" value="F:deoxyribodipyrimidine photo-lyase activity"/>
    <property type="evidence" value="ECO:0007669"/>
    <property type="project" value="TreeGrafter"/>
</dbReference>
<dbReference type="InterPro" id="IPR002081">
    <property type="entry name" value="Cryptochrome/DNA_photolyase_1"/>
</dbReference>
<dbReference type="InterPro" id="IPR006050">
    <property type="entry name" value="DNA_photolyase_N"/>
</dbReference>
<reference evidence="10 12" key="2">
    <citation type="submission" date="2016-09" db="EMBL/GenBank/DDBJ databases">
        <title>Genome Sequence of Salegentibacter salarius,Isolated from a Marine Solar Saltern of the Yellow Sea in South Korea.</title>
        <authorList>
            <person name="Zheng Q."/>
            <person name="Liu Y."/>
        </authorList>
    </citation>
    <scope>NUCLEOTIDE SEQUENCE [LARGE SCALE GENOMIC DNA]</scope>
    <source>
        <strain evidence="10 12">KCTC 12974</strain>
    </source>
</reference>
<evidence type="ECO:0000256" key="2">
    <source>
        <dbReference type="ARBA" id="ARBA00017881"/>
    </source>
</evidence>
<dbReference type="Proteomes" id="UP000232533">
    <property type="component" value="Unassembled WGS sequence"/>
</dbReference>
<feature type="binding site" evidence="6">
    <location>
        <begin position="384"/>
        <end position="386"/>
    </location>
    <ligand>
        <name>FAD</name>
        <dbReference type="ChEBI" id="CHEBI:57692"/>
    </ligand>
</feature>
<dbReference type="PRINTS" id="PR00147">
    <property type="entry name" value="DNAPHOTLYASE"/>
</dbReference>